<dbReference type="RefSeq" id="WP_149796595.1">
    <property type="nucleotide sequence ID" value="NZ_FMYT01000002.1"/>
</dbReference>
<evidence type="ECO:0000313" key="2">
    <source>
        <dbReference type="Proteomes" id="UP000324896"/>
    </source>
</evidence>
<sequence length="202" mass="23853">MSIKDYYMRAKRELENLAYYVDSYKKINYGIQFKIFRFKQGYLVRIYNNKKKGIKLDCSQIKNKNVKRDLKEIKNILDQNHKKGSIKNIQESFELPNKIIVDRIVSYLISRQAKRKSINSDSIKHSFRLSNLTFTIYTNNLMMIQGKSNNFNSLKKEILMILSSNNKVKSRLKKPKINNQMSLFDQDLNNKILGEENLKLVG</sequence>
<organism evidence="1 2">
    <name type="scientific">Halanaerobium congolense</name>
    <dbReference type="NCBI Taxonomy" id="54121"/>
    <lineage>
        <taxon>Bacteria</taxon>
        <taxon>Bacillati</taxon>
        <taxon>Bacillota</taxon>
        <taxon>Clostridia</taxon>
        <taxon>Halanaerobiales</taxon>
        <taxon>Halanaerobiaceae</taxon>
        <taxon>Halanaerobium</taxon>
    </lineage>
</organism>
<dbReference type="EMBL" id="FMYT01000002">
    <property type="protein sequence ID" value="SDC09614.1"/>
    <property type="molecule type" value="Genomic_DNA"/>
</dbReference>
<dbReference type="Proteomes" id="UP000324896">
    <property type="component" value="Unassembled WGS sequence"/>
</dbReference>
<protein>
    <submittedName>
        <fullName evidence="1">Uncharacterized protein</fullName>
    </submittedName>
</protein>
<dbReference type="AlphaFoldDB" id="A0A1G6IT22"/>
<proteinExistence type="predicted"/>
<gene>
    <name evidence="1" type="ORF">SAMN04488597_10277</name>
</gene>
<evidence type="ECO:0000313" key="1">
    <source>
        <dbReference type="EMBL" id="SDC09614.1"/>
    </source>
</evidence>
<name>A0A1G6IT22_9FIRM</name>
<accession>A0A1G6IT22</accession>
<reference evidence="1 2" key="1">
    <citation type="submission" date="2016-10" db="EMBL/GenBank/DDBJ databases">
        <authorList>
            <person name="Varghese N."/>
            <person name="Submissions S."/>
        </authorList>
    </citation>
    <scope>NUCLEOTIDE SEQUENCE [LARGE SCALE GENOMIC DNA]</scope>
    <source>
        <strain evidence="1 2">WG10</strain>
    </source>
</reference>